<dbReference type="PRINTS" id="PR00506">
    <property type="entry name" value="D21N6MTFRASE"/>
</dbReference>
<keyword evidence="9" id="KW-1185">Reference proteome</keyword>
<comment type="catalytic activity">
    <reaction evidence="6">
        <text>a 2'-deoxyadenosine in DNA + S-adenosyl-L-methionine = an N(6)-methyl-2'-deoxyadenosine in DNA + S-adenosyl-L-homocysteine + H(+)</text>
        <dbReference type="Rhea" id="RHEA:15197"/>
        <dbReference type="Rhea" id="RHEA-COMP:12418"/>
        <dbReference type="Rhea" id="RHEA-COMP:12419"/>
        <dbReference type="ChEBI" id="CHEBI:15378"/>
        <dbReference type="ChEBI" id="CHEBI:57856"/>
        <dbReference type="ChEBI" id="CHEBI:59789"/>
        <dbReference type="ChEBI" id="CHEBI:90615"/>
        <dbReference type="ChEBI" id="CHEBI:90616"/>
        <dbReference type="EC" id="2.1.1.72"/>
    </reaction>
</comment>
<dbReference type="SUPFAM" id="SSF53335">
    <property type="entry name" value="S-adenosyl-L-methionine-dependent methyltransferases"/>
    <property type="match status" value="1"/>
</dbReference>
<dbReference type="GO" id="GO:0008170">
    <property type="term" value="F:N-methyltransferase activity"/>
    <property type="evidence" value="ECO:0007669"/>
    <property type="project" value="InterPro"/>
</dbReference>
<keyword evidence="3 8" id="KW-0489">Methyltransferase</keyword>
<proteinExistence type="inferred from homology"/>
<dbReference type="GO" id="GO:0003677">
    <property type="term" value="F:DNA binding"/>
    <property type="evidence" value="ECO:0007669"/>
    <property type="project" value="InterPro"/>
</dbReference>
<evidence type="ECO:0000256" key="3">
    <source>
        <dbReference type="ARBA" id="ARBA00022603"/>
    </source>
</evidence>
<evidence type="ECO:0000313" key="9">
    <source>
        <dbReference type="Proteomes" id="UP000019184"/>
    </source>
</evidence>
<dbReference type="AlphaFoldDB" id="A0A7U7J4B1"/>
<name>A0A7U7J4B1_9GAMM</name>
<evidence type="ECO:0000256" key="5">
    <source>
        <dbReference type="ARBA" id="ARBA00022691"/>
    </source>
</evidence>
<evidence type="ECO:0000256" key="4">
    <source>
        <dbReference type="ARBA" id="ARBA00022679"/>
    </source>
</evidence>
<evidence type="ECO:0000256" key="1">
    <source>
        <dbReference type="ARBA" id="ARBA00006594"/>
    </source>
</evidence>
<protein>
    <recommendedName>
        <fullName evidence="2">site-specific DNA-methyltransferase (adenine-specific)</fullName>
        <ecNumber evidence="2">2.1.1.72</ecNumber>
    </recommendedName>
</protein>
<sequence>MHKLTAHDPEAQSADLIADNLQQLKALFPEACTEGKIDFEVLKQLLGGAVEEREEKYGLNWHGKRRARQLALTPSTGTLRPCPEDSVDWDTTRNLMIEGDNLEVLKLLQKSYAGKVKLIYIDPPYNTGKDFVYPDDYRDNIRNYLELTGQVEGGRKISSNTEASGRFHTDWLNMMYPRLKLARNLLRDDGVIFISIDNNEVENLRMLCNEIFGEENFIEQIIWKKRSTPPNDKIIGANHDYILGFSKNIETLQLNLRERSQEQIERYRNPDNHVKGDWTPGDLMANVKGGRYVTSLYFPIVNPNTGEEHYPSSNGNWRFSKDRVAELLENNEIYFGENGKGRPKLKRFLIDVKDGVTYPTIWDFVPLNTEGSSEMAELLGSMTAFENPKPCGLIEEIIKIGSNKESIIVDFFAGSGTTGNAVIAQNAKDNGTRRFVIIQLPEPTGRIDHSTIAELTKERLRRAAAKIKNELTTKDTKSTKEKISEDLLSNADKDSFRDLRDFRGSNNLDLGFRVFKLDSSNIRAWEPDRDNLPQSLFDATDHLKTDRSEQDILFELLLKLGLDLTIPIEQKTIAGKTVHNIGAGVLLVCLAPQITAAEVEPLALGLVDWHQQLAPVGDSQLVFRDSAFADDVAKTNLTAILQQHGLDNVRSL</sequence>
<comment type="similarity">
    <text evidence="1">Belongs to the N(4)/N(6)-methyltransferase family.</text>
</comment>
<evidence type="ECO:0000313" key="8">
    <source>
        <dbReference type="EMBL" id="CDH46083.1"/>
    </source>
</evidence>
<dbReference type="Proteomes" id="UP000019184">
    <property type="component" value="Unassembled WGS sequence"/>
</dbReference>
<reference evidence="8 9" key="1">
    <citation type="journal article" date="2014" name="ISME J.">
        <title>Candidatus Competibacter-lineage genomes retrieved from metagenomes reveal functional metabolic diversity.</title>
        <authorList>
            <person name="McIlroy S.J."/>
            <person name="Albertsen M."/>
            <person name="Andresen E.K."/>
            <person name="Saunders A.M."/>
            <person name="Kristiansen R."/>
            <person name="Stokholm-Bjerregaard M."/>
            <person name="Nielsen K.L."/>
            <person name="Nielsen P.H."/>
        </authorList>
    </citation>
    <scope>NUCLEOTIDE SEQUENCE [LARGE SCALE GENOMIC DNA]</scope>
    <source>
        <strain evidence="8 9">Run_B_J11</strain>
    </source>
</reference>
<dbReference type="GO" id="GO:0009007">
    <property type="term" value="F:site-specific DNA-methyltransferase (adenine-specific) activity"/>
    <property type="evidence" value="ECO:0007669"/>
    <property type="project" value="UniProtKB-EC"/>
</dbReference>
<dbReference type="InterPro" id="IPR002052">
    <property type="entry name" value="DNA_methylase_N6_adenine_CS"/>
</dbReference>
<dbReference type="OrthoDB" id="9816043at2"/>
<dbReference type="Pfam" id="PF01555">
    <property type="entry name" value="N6_N4_Mtase"/>
    <property type="match status" value="1"/>
</dbReference>
<accession>A0A7U7J4B1</accession>
<keyword evidence="4 8" id="KW-0808">Transferase</keyword>
<feature type="domain" description="DNA methylase N-4/N-6" evidence="7">
    <location>
        <begin position="116"/>
        <end position="428"/>
    </location>
</feature>
<comment type="caution">
    <text evidence="8">The sequence shown here is derived from an EMBL/GenBank/DDBJ whole genome shotgun (WGS) entry which is preliminary data.</text>
</comment>
<keyword evidence="5" id="KW-0949">S-adenosyl-L-methionine</keyword>
<dbReference type="InterPro" id="IPR002941">
    <property type="entry name" value="DNA_methylase_N4/N6"/>
</dbReference>
<gene>
    <name evidence="8" type="ORF">BN874_340043</name>
</gene>
<dbReference type="Gene3D" id="3.40.50.150">
    <property type="entry name" value="Vaccinia Virus protein VP39"/>
    <property type="match status" value="1"/>
</dbReference>
<evidence type="ECO:0000256" key="2">
    <source>
        <dbReference type="ARBA" id="ARBA00011900"/>
    </source>
</evidence>
<evidence type="ECO:0000259" key="7">
    <source>
        <dbReference type="Pfam" id="PF01555"/>
    </source>
</evidence>
<organism evidence="8 9">
    <name type="scientific">Candidatus Contendobacter odensis Run_B_J11</name>
    <dbReference type="NCBI Taxonomy" id="1400861"/>
    <lineage>
        <taxon>Bacteria</taxon>
        <taxon>Pseudomonadati</taxon>
        <taxon>Pseudomonadota</taxon>
        <taxon>Gammaproteobacteria</taxon>
        <taxon>Candidatus Competibacteraceae</taxon>
        <taxon>Candidatus Contendibacter</taxon>
    </lineage>
</organism>
<dbReference type="EMBL" id="CBTK010000248">
    <property type="protein sequence ID" value="CDH46083.1"/>
    <property type="molecule type" value="Genomic_DNA"/>
</dbReference>
<evidence type="ECO:0000256" key="6">
    <source>
        <dbReference type="ARBA" id="ARBA00047942"/>
    </source>
</evidence>
<dbReference type="EC" id="2.1.1.72" evidence="2"/>
<dbReference type="PROSITE" id="PS00092">
    <property type="entry name" value="N6_MTASE"/>
    <property type="match status" value="1"/>
</dbReference>
<dbReference type="PIRSF" id="PIRSF015855">
    <property type="entry name" value="TypeIII_Mtase_mKpnI"/>
    <property type="match status" value="1"/>
</dbReference>
<dbReference type="InterPro" id="IPR029063">
    <property type="entry name" value="SAM-dependent_MTases_sf"/>
</dbReference>
<dbReference type="InterPro" id="IPR002295">
    <property type="entry name" value="N4/N6-MTase_EcoPI_Mod-like"/>
</dbReference>
<dbReference type="GO" id="GO:0032259">
    <property type="term" value="P:methylation"/>
    <property type="evidence" value="ECO:0007669"/>
    <property type="project" value="UniProtKB-KW"/>
</dbReference>